<keyword evidence="3" id="KW-1185">Reference proteome</keyword>
<evidence type="ECO:0000256" key="1">
    <source>
        <dbReference type="SAM" id="MobiDB-lite"/>
    </source>
</evidence>
<feature type="region of interest" description="Disordered" evidence="1">
    <location>
        <begin position="130"/>
        <end position="161"/>
    </location>
</feature>
<organism evidence="2 3">
    <name type="scientific">Streptomyces mirabilis</name>
    <dbReference type="NCBI Taxonomy" id="68239"/>
    <lineage>
        <taxon>Bacteria</taxon>
        <taxon>Bacillati</taxon>
        <taxon>Actinomycetota</taxon>
        <taxon>Actinomycetes</taxon>
        <taxon>Kitasatosporales</taxon>
        <taxon>Streptomycetaceae</taxon>
        <taxon>Streptomyces</taxon>
    </lineage>
</organism>
<gene>
    <name evidence="2" type="ORF">PU648_02040</name>
</gene>
<protein>
    <submittedName>
        <fullName evidence="2">Uncharacterized protein</fullName>
    </submittedName>
</protein>
<accession>A0ABU3UBG5</accession>
<evidence type="ECO:0000313" key="2">
    <source>
        <dbReference type="EMBL" id="MDU8991206.1"/>
    </source>
</evidence>
<feature type="region of interest" description="Disordered" evidence="1">
    <location>
        <begin position="58"/>
        <end position="86"/>
    </location>
</feature>
<proteinExistence type="predicted"/>
<name>A0ABU3UBG5_9ACTN</name>
<dbReference type="RefSeq" id="WP_240363084.1">
    <property type="nucleotide sequence ID" value="NZ_CP107955.1"/>
</dbReference>
<dbReference type="Proteomes" id="UP001257627">
    <property type="component" value="Unassembled WGS sequence"/>
</dbReference>
<reference evidence="2 3" key="1">
    <citation type="submission" date="2023-02" db="EMBL/GenBank/DDBJ databases">
        <authorList>
            <person name="Maleckis M."/>
        </authorList>
    </citation>
    <scope>NUCLEOTIDE SEQUENCE [LARGE SCALE GENOMIC DNA]</scope>
    <source>
        <strain evidence="2 3">P8-A2</strain>
    </source>
</reference>
<evidence type="ECO:0000313" key="3">
    <source>
        <dbReference type="Proteomes" id="UP001257627"/>
    </source>
</evidence>
<dbReference type="EMBL" id="JARAKF010000001">
    <property type="protein sequence ID" value="MDU8991206.1"/>
    <property type="molecule type" value="Genomic_DNA"/>
</dbReference>
<sequence>MTDPTVLERIATRRSELGGLEEQLAKHLEEVHAERDELVVAEKVPARLSEKVAAAQATTAPVSAQVGGSGAPPVPHRAPGVDKGALPPEHQRILAVVQQAAGPVMTRHVGEALGPTPRCGAPWSRCVGSRPSWPTAAGYGSLPTGSSPPGCERNRGAPGGR</sequence>
<comment type="caution">
    <text evidence="2">The sequence shown here is derived from an EMBL/GenBank/DDBJ whole genome shotgun (WGS) entry which is preliminary data.</text>
</comment>